<dbReference type="Proteomes" id="UP000018144">
    <property type="component" value="Unassembled WGS sequence"/>
</dbReference>
<name>U4L3R5_PYROM</name>
<proteinExistence type="predicted"/>
<evidence type="ECO:0000313" key="2">
    <source>
        <dbReference type="Proteomes" id="UP000018144"/>
    </source>
</evidence>
<dbReference type="EMBL" id="HF935612">
    <property type="protein sequence ID" value="CCX11385.1"/>
    <property type="molecule type" value="Genomic_DNA"/>
</dbReference>
<gene>
    <name evidence="1" type="ORF">PCON_10979</name>
</gene>
<organism evidence="1 2">
    <name type="scientific">Pyronema omphalodes (strain CBS 100304)</name>
    <name type="common">Pyronema confluens</name>
    <dbReference type="NCBI Taxonomy" id="1076935"/>
    <lineage>
        <taxon>Eukaryota</taxon>
        <taxon>Fungi</taxon>
        <taxon>Dikarya</taxon>
        <taxon>Ascomycota</taxon>
        <taxon>Pezizomycotina</taxon>
        <taxon>Pezizomycetes</taxon>
        <taxon>Pezizales</taxon>
        <taxon>Pyronemataceae</taxon>
        <taxon>Pyronema</taxon>
    </lineage>
</organism>
<reference evidence="1 2" key="1">
    <citation type="journal article" date="2013" name="PLoS Genet.">
        <title>The genome and development-dependent transcriptomes of Pyronema confluens: a window into fungal evolution.</title>
        <authorList>
            <person name="Traeger S."/>
            <person name="Altegoer F."/>
            <person name="Freitag M."/>
            <person name="Gabaldon T."/>
            <person name="Kempken F."/>
            <person name="Kumar A."/>
            <person name="Marcet-Houben M."/>
            <person name="Poggeler S."/>
            <person name="Stajich J.E."/>
            <person name="Nowrousian M."/>
        </authorList>
    </citation>
    <scope>NUCLEOTIDE SEQUENCE [LARGE SCALE GENOMIC DNA]</scope>
    <source>
        <strain evidence="2">CBS 100304</strain>
        <tissue evidence="1">Vegetative mycelium</tissue>
    </source>
</reference>
<protein>
    <submittedName>
        <fullName evidence="1">Uncharacterized protein</fullName>
    </submittedName>
</protein>
<dbReference type="AlphaFoldDB" id="U4L3R5"/>
<accession>U4L3R5</accession>
<sequence length="81" mass="9472">MTANFDTPASFDSCTNIARISYCFEFMRPRLCVQKMIVVRFSEFRIDEFNRRFNKFLSNLYLCATFCGSHPQLKAEIPQGT</sequence>
<keyword evidence="2" id="KW-1185">Reference proteome</keyword>
<evidence type="ECO:0000313" key="1">
    <source>
        <dbReference type="EMBL" id="CCX11385.1"/>
    </source>
</evidence>